<dbReference type="PANTHER" id="PTHR33653:SF1">
    <property type="entry name" value="RIBONUCLEASE VAPC2"/>
    <property type="match status" value="1"/>
</dbReference>
<evidence type="ECO:0000256" key="6">
    <source>
        <dbReference type="ARBA" id="ARBA00022842"/>
    </source>
</evidence>
<feature type="binding site" evidence="8">
    <location>
        <position position="100"/>
    </location>
    <ligand>
        <name>Mg(2+)</name>
        <dbReference type="ChEBI" id="CHEBI:18420"/>
    </ligand>
</feature>
<evidence type="ECO:0000313" key="13">
    <source>
        <dbReference type="Proteomes" id="UP001055303"/>
    </source>
</evidence>
<dbReference type="GO" id="GO:0000287">
    <property type="term" value="F:magnesium ion binding"/>
    <property type="evidence" value="ECO:0007669"/>
    <property type="project" value="UniProtKB-UniRule"/>
</dbReference>
<gene>
    <name evidence="8" type="primary">vapC</name>
    <name evidence="10" type="ORF">IFDJLNFL_5636</name>
    <name evidence="11" type="ORF">MTDSW087_02128</name>
</gene>
<evidence type="ECO:0000256" key="5">
    <source>
        <dbReference type="ARBA" id="ARBA00022801"/>
    </source>
</evidence>
<dbReference type="Gene3D" id="3.40.50.1010">
    <property type="entry name" value="5'-nuclease"/>
    <property type="match status" value="1"/>
</dbReference>
<dbReference type="GO" id="GO:0090729">
    <property type="term" value="F:toxin activity"/>
    <property type="evidence" value="ECO:0007669"/>
    <property type="project" value="UniProtKB-KW"/>
</dbReference>
<dbReference type="InterPro" id="IPR029060">
    <property type="entry name" value="PIN-like_dom_sf"/>
</dbReference>
<name>A0A564FXD7_9HYPH</name>
<dbReference type="Proteomes" id="UP000401717">
    <property type="component" value="Unassembled WGS sequence"/>
</dbReference>
<protein>
    <recommendedName>
        <fullName evidence="8">Ribonuclease VapC</fullName>
        <shortName evidence="8">RNase VapC</shortName>
        <ecNumber evidence="8">3.1.-.-</ecNumber>
    </recommendedName>
    <alternativeName>
        <fullName evidence="8">Toxin VapC</fullName>
    </alternativeName>
</protein>
<dbReference type="Pfam" id="PF01850">
    <property type="entry name" value="PIN"/>
    <property type="match status" value="1"/>
</dbReference>
<reference evidence="11 12" key="1">
    <citation type="submission" date="2019-06" db="EMBL/GenBank/DDBJ databases">
        <authorList>
            <person name="Rodrigo-Torres L."/>
            <person name="Arahal R. D."/>
            <person name="Lucena T."/>
        </authorList>
    </citation>
    <scope>NUCLEOTIDE SEQUENCE [LARGE SCALE GENOMIC DNA]</scope>
    <source>
        <strain evidence="11 12">SW08-7</strain>
    </source>
</reference>
<dbReference type="EMBL" id="CABFVH010000010">
    <property type="protein sequence ID" value="VUF12436.1"/>
    <property type="molecule type" value="Genomic_DNA"/>
</dbReference>
<reference evidence="10" key="3">
    <citation type="submission" date="2021-08" db="EMBL/GenBank/DDBJ databases">
        <authorList>
            <person name="Tani A."/>
            <person name="Ola A."/>
            <person name="Ogura Y."/>
            <person name="Katsura K."/>
            <person name="Hayashi T."/>
        </authorList>
    </citation>
    <scope>NUCLEOTIDE SEQUENCE</scope>
    <source>
        <strain evidence="10">DSM 22415</strain>
    </source>
</reference>
<keyword evidence="5 8" id="KW-0378">Hydrolase</keyword>
<evidence type="ECO:0000313" key="11">
    <source>
        <dbReference type="EMBL" id="VUF12436.1"/>
    </source>
</evidence>
<evidence type="ECO:0000256" key="8">
    <source>
        <dbReference type="HAMAP-Rule" id="MF_00265"/>
    </source>
</evidence>
<dbReference type="SUPFAM" id="SSF88723">
    <property type="entry name" value="PIN domain-like"/>
    <property type="match status" value="1"/>
</dbReference>
<dbReference type="CDD" id="cd09871">
    <property type="entry name" value="PIN_MtVapC28-VapC30-like"/>
    <property type="match status" value="1"/>
</dbReference>
<sequence length="134" mass="14313">MIVLDASAIVAILLGEEEKDLFAHLIAGQASVFVGAPTLLEARIVLVSRLQEAGSRLLDGFLAESCATIVPFDAAMYAAASQAFSRYGRGRHPAKLNFGDCMSYAVASVMRLPLLFKGDDFVHTDIVPAYAPLP</sequence>
<proteinExistence type="inferred from homology"/>
<keyword evidence="2 8" id="KW-1277">Toxin-antitoxin system</keyword>
<reference evidence="10" key="2">
    <citation type="journal article" date="2021" name="Front. Microbiol.">
        <title>Comprehensive Comparative Genomics and Phenotyping of Methylobacterium Species.</title>
        <authorList>
            <person name="Alessa O."/>
            <person name="Ogura Y."/>
            <person name="Fujitani Y."/>
            <person name="Takami H."/>
            <person name="Hayashi T."/>
            <person name="Sahin N."/>
            <person name="Tani A."/>
        </authorList>
    </citation>
    <scope>NUCLEOTIDE SEQUENCE</scope>
    <source>
        <strain evidence="10">DSM 22415</strain>
    </source>
</reference>
<dbReference type="EC" id="3.1.-.-" evidence="8"/>
<dbReference type="Proteomes" id="UP001055303">
    <property type="component" value="Unassembled WGS sequence"/>
</dbReference>
<evidence type="ECO:0000259" key="9">
    <source>
        <dbReference type="Pfam" id="PF01850"/>
    </source>
</evidence>
<dbReference type="OrthoDB" id="32625at2"/>
<dbReference type="RefSeq" id="WP_144763588.1">
    <property type="nucleotide sequence ID" value="NZ_BPQI01000243.1"/>
</dbReference>
<keyword evidence="4 8" id="KW-0479">Metal-binding</keyword>
<evidence type="ECO:0000256" key="7">
    <source>
        <dbReference type="ARBA" id="ARBA00038093"/>
    </source>
</evidence>
<keyword evidence="6 8" id="KW-0460">Magnesium</keyword>
<feature type="domain" description="PIN" evidence="9">
    <location>
        <begin position="2"/>
        <end position="125"/>
    </location>
</feature>
<keyword evidence="13" id="KW-1185">Reference proteome</keyword>
<feature type="binding site" evidence="8">
    <location>
        <position position="5"/>
    </location>
    <ligand>
        <name>Mg(2+)</name>
        <dbReference type="ChEBI" id="CHEBI:18420"/>
    </ligand>
</feature>
<dbReference type="GO" id="GO:0004540">
    <property type="term" value="F:RNA nuclease activity"/>
    <property type="evidence" value="ECO:0007669"/>
    <property type="project" value="InterPro"/>
</dbReference>
<evidence type="ECO:0000256" key="3">
    <source>
        <dbReference type="ARBA" id="ARBA00022722"/>
    </source>
</evidence>
<evidence type="ECO:0000313" key="10">
    <source>
        <dbReference type="EMBL" id="GJD59705.1"/>
    </source>
</evidence>
<dbReference type="PANTHER" id="PTHR33653">
    <property type="entry name" value="RIBONUCLEASE VAPC2"/>
    <property type="match status" value="1"/>
</dbReference>
<evidence type="ECO:0000256" key="2">
    <source>
        <dbReference type="ARBA" id="ARBA00022649"/>
    </source>
</evidence>
<evidence type="ECO:0000256" key="4">
    <source>
        <dbReference type="ARBA" id="ARBA00022723"/>
    </source>
</evidence>
<keyword evidence="8" id="KW-0800">Toxin</keyword>
<evidence type="ECO:0000256" key="1">
    <source>
        <dbReference type="ARBA" id="ARBA00001946"/>
    </source>
</evidence>
<dbReference type="InterPro" id="IPR050556">
    <property type="entry name" value="Type_II_TA_system_RNase"/>
</dbReference>
<dbReference type="InterPro" id="IPR022907">
    <property type="entry name" value="VapC_family"/>
</dbReference>
<keyword evidence="3 8" id="KW-0540">Nuclease</keyword>
<dbReference type="EMBL" id="BPQI01000243">
    <property type="protein sequence ID" value="GJD59705.1"/>
    <property type="molecule type" value="Genomic_DNA"/>
</dbReference>
<comment type="similarity">
    <text evidence="7 8">Belongs to the PINc/VapC protein family.</text>
</comment>
<comment type="cofactor">
    <cofactor evidence="1 8">
        <name>Mg(2+)</name>
        <dbReference type="ChEBI" id="CHEBI:18420"/>
    </cofactor>
</comment>
<dbReference type="AlphaFoldDB" id="A0A564FXD7"/>
<dbReference type="GO" id="GO:0016787">
    <property type="term" value="F:hydrolase activity"/>
    <property type="evidence" value="ECO:0007669"/>
    <property type="project" value="UniProtKB-KW"/>
</dbReference>
<dbReference type="InterPro" id="IPR002716">
    <property type="entry name" value="PIN_dom"/>
</dbReference>
<dbReference type="HAMAP" id="MF_00265">
    <property type="entry name" value="VapC_Nob1"/>
    <property type="match status" value="1"/>
</dbReference>
<organism evidence="11 12">
    <name type="scientific">Methylobacterium dankookense</name>
    <dbReference type="NCBI Taxonomy" id="560405"/>
    <lineage>
        <taxon>Bacteria</taxon>
        <taxon>Pseudomonadati</taxon>
        <taxon>Pseudomonadota</taxon>
        <taxon>Alphaproteobacteria</taxon>
        <taxon>Hyphomicrobiales</taxon>
        <taxon>Methylobacteriaceae</taxon>
        <taxon>Methylobacterium</taxon>
    </lineage>
</organism>
<accession>A0A564FXD7</accession>
<comment type="function">
    <text evidence="8">Toxic component of a toxin-antitoxin (TA) system. An RNase.</text>
</comment>
<evidence type="ECO:0000313" key="12">
    <source>
        <dbReference type="Proteomes" id="UP000401717"/>
    </source>
</evidence>